<dbReference type="PANTHER" id="PTHR10762">
    <property type="entry name" value="DIPHTHAMIDE BIOSYNTHESIS PROTEIN"/>
    <property type="match status" value="1"/>
</dbReference>
<dbReference type="OrthoDB" id="1649088at2759"/>
<sequence length="247" mass="26687">MAATTADRRQGRSREQQLAPTASRALVVSSERCRSCCWLRGGGVWLSAAAGRGGLRWLSSSGRRRRRVGSGLLCSSWVGGGFDDVEVEKNKGVRKKGWWLMGKGDGGLDNEGGGRRSKRRVVVWPAVVTGGACVDGEGERRVINNHSTNSVTVSHCFILGDVTYGPCCVEHLSTFALRADPLIRYGHSYLVPIDATKITKVAYLFSQTKEAVIIEDKGSMGPEEMNGGVNVVGLEAECSREIDDQSI</sequence>
<evidence type="ECO:0000313" key="2">
    <source>
        <dbReference type="EMBL" id="KAJ4842950.1"/>
    </source>
</evidence>
<feature type="compositionally biased region" description="Basic and acidic residues" evidence="1">
    <location>
        <begin position="1"/>
        <end position="15"/>
    </location>
</feature>
<protein>
    <submittedName>
        <fullName evidence="2">Uncharacterized protein</fullName>
    </submittedName>
</protein>
<dbReference type="InterPro" id="IPR042263">
    <property type="entry name" value="DPH1/DPH2_1"/>
</dbReference>
<accession>A0A9Q0G3Y5</accession>
<comment type="caution">
    <text evidence="2">The sequence shown here is derived from an EMBL/GenBank/DDBJ whole genome shotgun (WGS) entry which is preliminary data.</text>
</comment>
<dbReference type="AlphaFoldDB" id="A0A9Q0G3Y5"/>
<dbReference type="InterPro" id="IPR016435">
    <property type="entry name" value="DPH1/DPH2"/>
</dbReference>
<dbReference type="Proteomes" id="UP001141552">
    <property type="component" value="Unassembled WGS sequence"/>
</dbReference>
<dbReference type="GO" id="GO:0017183">
    <property type="term" value="P:protein histidyl modification to diphthamide"/>
    <property type="evidence" value="ECO:0007669"/>
    <property type="project" value="InterPro"/>
</dbReference>
<dbReference type="EMBL" id="JAKUCV010002354">
    <property type="protein sequence ID" value="KAJ4842950.1"/>
    <property type="molecule type" value="Genomic_DNA"/>
</dbReference>
<gene>
    <name evidence="2" type="ORF">Tsubulata_041609</name>
</gene>
<name>A0A9Q0G3Y5_9ROSI</name>
<dbReference type="NCBIfam" id="TIGR00322">
    <property type="entry name" value="diphth2_R"/>
    <property type="match status" value="1"/>
</dbReference>
<evidence type="ECO:0000313" key="3">
    <source>
        <dbReference type="Proteomes" id="UP001141552"/>
    </source>
</evidence>
<keyword evidence="3" id="KW-1185">Reference proteome</keyword>
<proteinExistence type="predicted"/>
<dbReference type="Pfam" id="PF01866">
    <property type="entry name" value="Diphthamide_syn"/>
    <property type="match status" value="1"/>
</dbReference>
<dbReference type="Gene3D" id="3.40.50.11840">
    <property type="entry name" value="Diphthamide synthesis DPH1/DPH2 domain 1"/>
    <property type="match status" value="1"/>
</dbReference>
<organism evidence="2 3">
    <name type="scientific">Turnera subulata</name>
    <dbReference type="NCBI Taxonomy" id="218843"/>
    <lineage>
        <taxon>Eukaryota</taxon>
        <taxon>Viridiplantae</taxon>
        <taxon>Streptophyta</taxon>
        <taxon>Embryophyta</taxon>
        <taxon>Tracheophyta</taxon>
        <taxon>Spermatophyta</taxon>
        <taxon>Magnoliopsida</taxon>
        <taxon>eudicotyledons</taxon>
        <taxon>Gunneridae</taxon>
        <taxon>Pentapetalae</taxon>
        <taxon>rosids</taxon>
        <taxon>fabids</taxon>
        <taxon>Malpighiales</taxon>
        <taxon>Passifloraceae</taxon>
        <taxon>Turnera</taxon>
    </lineage>
</organism>
<evidence type="ECO:0000256" key="1">
    <source>
        <dbReference type="SAM" id="MobiDB-lite"/>
    </source>
</evidence>
<dbReference type="GO" id="GO:0090560">
    <property type="term" value="F:2-(3-amino-3-carboxypropyl)histidine synthase activity"/>
    <property type="evidence" value="ECO:0007669"/>
    <property type="project" value="InterPro"/>
</dbReference>
<feature type="region of interest" description="Disordered" evidence="1">
    <location>
        <begin position="1"/>
        <end position="20"/>
    </location>
</feature>
<reference evidence="2" key="1">
    <citation type="submission" date="2022-02" db="EMBL/GenBank/DDBJ databases">
        <authorList>
            <person name="Henning P.M."/>
            <person name="McCubbin A.G."/>
            <person name="Shore J.S."/>
        </authorList>
    </citation>
    <scope>NUCLEOTIDE SEQUENCE</scope>
    <source>
        <strain evidence="2">F60SS</strain>
        <tissue evidence="2">Leaves</tissue>
    </source>
</reference>
<reference evidence="2" key="2">
    <citation type="journal article" date="2023" name="Plants (Basel)">
        <title>Annotation of the Turnera subulata (Passifloraceae) Draft Genome Reveals the S-Locus Evolved after the Divergence of Turneroideae from Passifloroideae in a Stepwise Manner.</title>
        <authorList>
            <person name="Henning P.M."/>
            <person name="Roalson E.H."/>
            <person name="Mir W."/>
            <person name="McCubbin A.G."/>
            <person name="Shore J.S."/>
        </authorList>
    </citation>
    <scope>NUCLEOTIDE SEQUENCE</scope>
    <source>
        <strain evidence="2">F60SS</strain>
    </source>
</reference>
<dbReference type="PANTHER" id="PTHR10762:SF1">
    <property type="entry name" value="2-(3-AMINO-3-CARBOXYPROPYL)HISTIDINE SYNTHASE SUBUNIT 1"/>
    <property type="match status" value="1"/>
</dbReference>